<dbReference type="SUPFAM" id="SSF50965">
    <property type="entry name" value="Galactose oxidase, central domain"/>
    <property type="match status" value="1"/>
</dbReference>
<dbReference type="PANTHER" id="PTHR32208">
    <property type="entry name" value="SECRETED PROTEIN-RELATED"/>
    <property type="match status" value="1"/>
</dbReference>
<comment type="caution">
    <text evidence="2">The sequence shown here is derived from an EMBL/GenBank/DDBJ whole genome shotgun (WGS) entry which is preliminary data.</text>
</comment>
<reference evidence="2 3" key="1">
    <citation type="submission" date="2024-09" db="EMBL/GenBank/DDBJ databases">
        <title>Rethinking Asexuality: The Enigmatic Case of Functional Sexual Genes in Lepraria (Stereocaulaceae).</title>
        <authorList>
            <person name="Doellman M."/>
            <person name="Sun Y."/>
            <person name="Barcenas-Pena A."/>
            <person name="Lumbsch H.T."/>
            <person name="Grewe F."/>
        </authorList>
    </citation>
    <scope>NUCLEOTIDE SEQUENCE [LARGE SCALE GENOMIC DNA]</scope>
    <source>
        <strain evidence="2 3">Grewe 0041</strain>
    </source>
</reference>
<evidence type="ECO:0000313" key="3">
    <source>
        <dbReference type="Proteomes" id="UP001590951"/>
    </source>
</evidence>
<dbReference type="InterPro" id="IPR011043">
    <property type="entry name" value="Gal_Oxase/kelch_b-propeller"/>
</dbReference>
<dbReference type="InterPro" id="IPR037293">
    <property type="entry name" value="Gal_Oxidase_central_sf"/>
</dbReference>
<sequence>MPPPRNSARASPPISGESMPANKGRAWDPSTKTLKPAPDPPLGPLNVGGQETVNLFCSGHCFLPDGNLLVVGGHIQDSWGLRQTCIYNYQANEFRSQTEMNNGRWYPSALPLPDGGVLAISGTYHNGVDKNGKDIVATNNVPQIWSPDDPNGWIEVAEPPSFVLPAYPRVHLDPTGRRVFMAGPLEDSWFLELKDDEGNDSKTQVKVDKSTHLVRGKWTPAGIKRKAGPRDYAPSVMYDSGKILYIGGGNGDGGPLRRPSTSI</sequence>
<organism evidence="2 3">
    <name type="scientific">Lepraria finkii</name>
    <dbReference type="NCBI Taxonomy" id="1340010"/>
    <lineage>
        <taxon>Eukaryota</taxon>
        <taxon>Fungi</taxon>
        <taxon>Dikarya</taxon>
        <taxon>Ascomycota</taxon>
        <taxon>Pezizomycotina</taxon>
        <taxon>Lecanoromycetes</taxon>
        <taxon>OSLEUM clade</taxon>
        <taxon>Lecanoromycetidae</taxon>
        <taxon>Lecanorales</taxon>
        <taxon>Lecanorineae</taxon>
        <taxon>Stereocaulaceae</taxon>
        <taxon>Lepraria</taxon>
    </lineage>
</organism>
<evidence type="ECO:0008006" key="4">
    <source>
        <dbReference type="Google" id="ProtNLM"/>
    </source>
</evidence>
<proteinExistence type="predicted"/>
<dbReference type="Proteomes" id="UP001590951">
    <property type="component" value="Unassembled WGS sequence"/>
</dbReference>
<keyword evidence="3" id="KW-1185">Reference proteome</keyword>
<evidence type="ECO:0000256" key="1">
    <source>
        <dbReference type="SAM" id="MobiDB-lite"/>
    </source>
</evidence>
<dbReference type="PANTHER" id="PTHR32208:SF21">
    <property type="entry name" value="LOW QUALITY PROTEIN: ALDEHYDE OXIDASE GLOX-LIKE"/>
    <property type="match status" value="1"/>
</dbReference>
<name>A0ABR4AG96_9LECA</name>
<feature type="compositionally biased region" description="Low complexity" evidence="1">
    <location>
        <begin position="1"/>
        <end position="13"/>
    </location>
</feature>
<dbReference type="EMBL" id="JBHFEH010000213">
    <property type="protein sequence ID" value="KAL2044103.1"/>
    <property type="molecule type" value="Genomic_DNA"/>
</dbReference>
<gene>
    <name evidence="2" type="ORF">ABVK25_012465</name>
</gene>
<evidence type="ECO:0000313" key="2">
    <source>
        <dbReference type="EMBL" id="KAL2044103.1"/>
    </source>
</evidence>
<feature type="region of interest" description="Disordered" evidence="1">
    <location>
        <begin position="1"/>
        <end position="46"/>
    </location>
</feature>
<accession>A0ABR4AG96</accession>
<dbReference type="Gene3D" id="2.130.10.80">
    <property type="entry name" value="Galactose oxidase/kelch, beta-propeller"/>
    <property type="match status" value="1"/>
</dbReference>
<protein>
    <recommendedName>
        <fullName evidence="4">Galactose oxidase</fullName>
    </recommendedName>
</protein>